<organism evidence="1">
    <name type="scientific">uncultured marine thaumarchaeote AD1000_14_F02</name>
    <dbReference type="NCBI Taxonomy" id="1455892"/>
    <lineage>
        <taxon>Archaea</taxon>
        <taxon>Nitrososphaerota</taxon>
        <taxon>environmental samples</taxon>
    </lineage>
</organism>
<dbReference type="EMBL" id="KF900345">
    <property type="protein sequence ID" value="AIE91660.1"/>
    <property type="molecule type" value="Genomic_DNA"/>
</dbReference>
<sequence>MSINLVEFREIYCDNCKKVLARYNVKYYSEDMVDGLIQTIHVTHTRGGHHVKIHKKNLKPVKIQC</sequence>
<reference evidence="1" key="1">
    <citation type="journal article" date="2014" name="Genome Biol. Evol.">
        <title>Pangenome evidence for extensive interdomain horizontal transfer affecting lineage core and shell genes in uncultured planktonic thaumarchaeota and euryarchaeota.</title>
        <authorList>
            <person name="Deschamps P."/>
            <person name="Zivanovic Y."/>
            <person name="Moreira D."/>
            <person name="Rodriguez-Valera F."/>
            <person name="Lopez-Garcia P."/>
        </authorList>
    </citation>
    <scope>NUCLEOTIDE SEQUENCE</scope>
</reference>
<proteinExistence type="predicted"/>
<evidence type="ECO:0000313" key="1">
    <source>
        <dbReference type="EMBL" id="AIE91660.1"/>
    </source>
</evidence>
<name>A0A075FJJ8_9ARCH</name>
<dbReference type="AlphaFoldDB" id="A0A075FJJ8"/>
<accession>A0A075FJJ8</accession>
<protein>
    <submittedName>
        <fullName evidence="1">Uncharacterized protein</fullName>
    </submittedName>
</protein>